<keyword evidence="4" id="KW-0479">Metal-binding</keyword>
<evidence type="ECO:0000256" key="3">
    <source>
        <dbReference type="ARBA" id="ARBA00022691"/>
    </source>
</evidence>
<proteinExistence type="predicted"/>
<comment type="caution">
    <text evidence="8">The sequence shown here is derived from an EMBL/GenBank/DDBJ whole genome shotgun (WGS) entry which is preliminary data.</text>
</comment>
<gene>
    <name evidence="8" type="ORF">N7515_008645</name>
</gene>
<evidence type="ECO:0000256" key="4">
    <source>
        <dbReference type="ARBA" id="ARBA00022723"/>
    </source>
</evidence>
<reference evidence="8" key="1">
    <citation type="submission" date="2022-11" db="EMBL/GenBank/DDBJ databases">
        <authorList>
            <person name="Petersen C."/>
        </authorList>
    </citation>
    <scope>NUCLEOTIDE SEQUENCE</scope>
    <source>
        <strain evidence="8">IBT 22155</strain>
    </source>
</reference>
<dbReference type="SFLD" id="SFLDS00029">
    <property type="entry name" value="Radical_SAM"/>
    <property type="match status" value="1"/>
</dbReference>
<dbReference type="AlphaFoldDB" id="A0A9W9GNC0"/>
<dbReference type="PANTHER" id="PTHR30538">
    <property type="entry name" value="LYSINE 2,3-AMINOMUTASE-RELATED"/>
    <property type="match status" value="1"/>
</dbReference>
<accession>A0A9W9GNC0</accession>
<evidence type="ECO:0000256" key="2">
    <source>
        <dbReference type="ARBA" id="ARBA00022485"/>
    </source>
</evidence>
<reference evidence="8" key="2">
    <citation type="journal article" date="2023" name="IMA Fungus">
        <title>Comparative genomic study of the Penicillium genus elucidates a diverse pangenome and 15 lateral gene transfer events.</title>
        <authorList>
            <person name="Petersen C."/>
            <person name="Sorensen T."/>
            <person name="Nielsen M.R."/>
            <person name="Sondergaard T.E."/>
            <person name="Sorensen J.L."/>
            <person name="Fitzpatrick D.A."/>
            <person name="Frisvad J.C."/>
            <person name="Nielsen K.L."/>
        </authorList>
    </citation>
    <scope>NUCLEOTIDE SEQUENCE</scope>
    <source>
        <strain evidence="8">IBT 22155</strain>
    </source>
</reference>
<dbReference type="Proteomes" id="UP001149079">
    <property type="component" value="Unassembled WGS sequence"/>
</dbReference>
<keyword evidence="2" id="KW-0004">4Fe-4S</keyword>
<keyword evidence="5" id="KW-0663">Pyridoxal phosphate</keyword>
<keyword evidence="7" id="KW-0411">Iron-sulfur</keyword>
<evidence type="ECO:0008006" key="10">
    <source>
        <dbReference type="Google" id="ProtNLM"/>
    </source>
</evidence>
<dbReference type="NCBIfam" id="TIGR00238">
    <property type="entry name" value="KamA family radical SAM protein"/>
    <property type="match status" value="1"/>
</dbReference>
<sequence length="459" mass="52153">MLSCPLTKRVSLQWGLRRRLHSTSSSQAPLESLPVAQFEYWRKVPSWRDITETQFLDYKWQMKNSLQNASSLFAFLESTVPSTIPLANGQATTREDFIADVKAGLQHAPMATRLTPHILSLIGWNDPYSDPIRRQFIPLASGFQQDHPRLQLDSLSESRDSPVKGLVHRYPDKVLFLATSVCPVYCRFCTRSYSVGMKTETVTKKRFLPLRKYWEPMFDYIAQTPTVTDIVVSGGDTFYLEPAQLREIGQELLKIRNVRRIRFASKGLSVCPSRILDPNDRWSDALIEISELGRKQGKSVALHTHFNHPQEISWVTERAAQTLFQNAVTVRNQTVLLNGVNNDVDTMKRLIRRLADNNIQPYYVYQGDMVQGVEDLRTPLRDIIHIESHVRGTIAGFMTPSFVVDLPGGGGKRLAATFESYDKNTGVSKFVAPGVKGNTVHEYHDPLWSLPGYTETRQI</sequence>
<evidence type="ECO:0000256" key="1">
    <source>
        <dbReference type="ARBA" id="ARBA00001933"/>
    </source>
</evidence>
<dbReference type="InterPro" id="IPR013785">
    <property type="entry name" value="Aldolase_TIM"/>
</dbReference>
<dbReference type="Gene3D" id="3.20.20.70">
    <property type="entry name" value="Aldolase class I"/>
    <property type="match status" value="1"/>
</dbReference>
<evidence type="ECO:0000256" key="5">
    <source>
        <dbReference type="ARBA" id="ARBA00022898"/>
    </source>
</evidence>
<organism evidence="8 9">
    <name type="scientific">Penicillium bovifimosum</name>
    <dbReference type="NCBI Taxonomy" id="126998"/>
    <lineage>
        <taxon>Eukaryota</taxon>
        <taxon>Fungi</taxon>
        <taxon>Dikarya</taxon>
        <taxon>Ascomycota</taxon>
        <taxon>Pezizomycotina</taxon>
        <taxon>Eurotiomycetes</taxon>
        <taxon>Eurotiomycetidae</taxon>
        <taxon>Eurotiales</taxon>
        <taxon>Aspergillaceae</taxon>
        <taxon>Penicillium</taxon>
    </lineage>
</organism>
<comment type="cofactor">
    <cofactor evidence="1">
        <name>pyridoxal 5'-phosphate</name>
        <dbReference type="ChEBI" id="CHEBI:597326"/>
    </cofactor>
</comment>
<dbReference type="InterPro" id="IPR007197">
    <property type="entry name" value="rSAM"/>
</dbReference>
<dbReference type="InterPro" id="IPR058240">
    <property type="entry name" value="rSAM_sf"/>
</dbReference>
<dbReference type="RefSeq" id="XP_056519219.1">
    <property type="nucleotide sequence ID" value="XM_056669389.1"/>
</dbReference>
<dbReference type="PANTHER" id="PTHR30538:SF0">
    <property type="entry name" value="L-LYSINE 2,3-AMINOMUTASE AQ_1632-RELATED"/>
    <property type="match status" value="1"/>
</dbReference>
<protein>
    <recommendedName>
        <fullName evidence="10">L-lysine 2,3-aminomutase</fullName>
    </recommendedName>
</protein>
<evidence type="ECO:0000313" key="8">
    <source>
        <dbReference type="EMBL" id="KAJ5124820.1"/>
    </source>
</evidence>
<dbReference type="GO" id="GO:0046872">
    <property type="term" value="F:metal ion binding"/>
    <property type="evidence" value="ECO:0007669"/>
    <property type="project" value="UniProtKB-KW"/>
</dbReference>
<evidence type="ECO:0000313" key="9">
    <source>
        <dbReference type="Proteomes" id="UP001149079"/>
    </source>
</evidence>
<dbReference type="SUPFAM" id="SSF102114">
    <property type="entry name" value="Radical SAM enzymes"/>
    <property type="match status" value="1"/>
</dbReference>
<dbReference type="GO" id="GO:0003824">
    <property type="term" value="F:catalytic activity"/>
    <property type="evidence" value="ECO:0007669"/>
    <property type="project" value="InterPro"/>
</dbReference>
<keyword evidence="3" id="KW-0949">S-adenosyl-L-methionine</keyword>
<dbReference type="OrthoDB" id="5396721at2759"/>
<evidence type="ECO:0000256" key="6">
    <source>
        <dbReference type="ARBA" id="ARBA00023004"/>
    </source>
</evidence>
<evidence type="ECO:0000256" key="7">
    <source>
        <dbReference type="ARBA" id="ARBA00023014"/>
    </source>
</evidence>
<name>A0A9W9GNC0_9EURO</name>
<keyword evidence="9" id="KW-1185">Reference proteome</keyword>
<keyword evidence="6" id="KW-0408">Iron</keyword>
<dbReference type="SFLD" id="SFLDG01070">
    <property type="entry name" value="PLP-dependent"/>
    <property type="match status" value="1"/>
</dbReference>
<dbReference type="GeneID" id="81408559"/>
<dbReference type="GO" id="GO:0051539">
    <property type="term" value="F:4 iron, 4 sulfur cluster binding"/>
    <property type="evidence" value="ECO:0007669"/>
    <property type="project" value="UniProtKB-KW"/>
</dbReference>
<dbReference type="EMBL" id="JAPQKL010000006">
    <property type="protein sequence ID" value="KAJ5124820.1"/>
    <property type="molecule type" value="Genomic_DNA"/>
</dbReference>
<dbReference type="InterPro" id="IPR003739">
    <property type="entry name" value="Lys_aminomutase/Glu_NH3_mut"/>
</dbReference>